<dbReference type="EMBL" id="CACVKT020005968">
    <property type="protein sequence ID" value="CAC5398739.1"/>
    <property type="molecule type" value="Genomic_DNA"/>
</dbReference>
<dbReference type="OrthoDB" id="6275059at2759"/>
<dbReference type="Pfam" id="PF00147">
    <property type="entry name" value="Fibrinogen_C"/>
    <property type="match status" value="1"/>
</dbReference>
<dbReference type="InterPro" id="IPR014716">
    <property type="entry name" value="Fibrinogen_a/b/g_C_1"/>
</dbReference>
<evidence type="ECO:0000313" key="2">
    <source>
        <dbReference type="EMBL" id="CAC5398739.1"/>
    </source>
</evidence>
<dbReference type="GO" id="GO:0005615">
    <property type="term" value="C:extracellular space"/>
    <property type="evidence" value="ECO:0007669"/>
    <property type="project" value="TreeGrafter"/>
</dbReference>
<dbReference type="SUPFAM" id="SSF56496">
    <property type="entry name" value="Fibrinogen C-terminal domain-like"/>
    <property type="match status" value="1"/>
</dbReference>
<protein>
    <submittedName>
        <fullName evidence="2">Fibrinogen-like protein A,Ryncolin-1</fullName>
    </submittedName>
</protein>
<keyword evidence="3" id="KW-1185">Reference proteome</keyword>
<dbReference type="InterPro" id="IPR036056">
    <property type="entry name" value="Fibrinogen-like_C"/>
</dbReference>
<organism evidence="2 3">
    <name type="scientific">Mytilus coruscus</name>
    <name type="common">Sea mussel</name>
    <dbReference type="NCBI Taxonomy" id="42192"/>
    <lineage>
        <taxon>Eukaryota</taxon>
        <taxon>Metazoa</taxon>
        <taxon>Spiralia</taxon>
        <taxon>Lophotrochozoa</taxon>
        <taxon>Mollusca</taxon>
        <taxon>Bivalvia</taxon>
        <taxon>Autobranchia</taxon>
        <taxon>Pteriomorphia</taxon>
        <taxon>Mytilida</taxon>
        <taxon>Mytiloidea</taxon>
        <taxon>Mytilidae</taxon>
        <taxon>Mytilinae</taxon>
        <taxon>Mytilus</taxon>
    </lineage>
</organism>
<dbReference type="SMART" id="SM00186">
    <property type="entry name" value="FBG"/>
    <property type="match status" value="1"/>
</dbReference>
<reference evidence="2 3" key="1">
    <citation type="submission" date="2020-06" db="EMBL/GenBank/DDBJ databases">
        <authorList>
            <person name="Li R."/>
            <person name="Bekaert M."/>
        </authorList>
    </citation>
    <scope>NUCLEOTIDE SEQUENCE [LARGE SCALE GENOMIC DNA]</scope>
    <source>
        <strain evidence="3">wild</strain>
    </source>
</reference>
<dbReference type="PANTHER" id="PTHR19143">
    <property type="entry name" value="FIBRINOGEN/TENASCIN/ANGIOPOEITIN"/>
    <property type="match status" value="1"/>
</dbReference>
<dbReference type="Gene3D" id="3.90.215.10">
    <property type="entry name" value="Gamma Fibrinogen, chain A, domain 1"/>
    <property type="match status" value="1"/>
</dbReference>
<dbReference type="AlphaFoldDB" id="A0A6J8CTK1"/>
<dbReference type="InterPro" id="IPR050373">
    <property type="entry name" value="Fibrinogen_C-term_domain"/>
</dbReference>
<name>A0A6J8CTK1_MYTCO</name>
<gene>
    <name evidence="2" type="ORF">MCOR_33081</name>
</gene>
<dbReference type="PROSITE" id="PS51406">
    <property type="entry name" value="FIBRINOGEN_C_2"/>
    <property type="match status" value="1"/>
</dbReference>
<dbReference type="Proteomes" id="UP000507470">
    <property type="component" value="Unassembled WGS sequence"/>
</dbReference>
<proteinExistence type="predicted"/>
<evidence type="ECO:0000313" key="3">
    <source>
        <dbReference type="Proteomes" id="UP000507470"/>
    </source>
</evidence>
<dbReference type="PANTHER" id="PTHR19143:SF458">
    <property type="entry name" value="FIBRINOGEN C-TERMINAL DOMAIN-CONTAINING PROTEIN-RELATED"/>
    <property type="match status" value="1"/>
</dbReference>
<dbReference type="InterPro" id="IPR002181">
    <property type="entry name" value="Fibrinogen_a/b/g_C_dom"/>
</dbReference>
<evidence type="ECO:0000259" key="1">
    <source>
        <dbReference type="PROSITE" id="PS51406"/>
    </source>
</evidence>
<feature type="domain" description="Fibrinogen C-terminal" evidence="1">
    <location>
        <begin position="18"/>
        <end position="155"/>
    </location>
</feature>
<sequence>MRREYSECGMKGDISVSFHLEQKVQDCSDLDQKHYRSGVYKIYPAGGAGFKVYCEDGWGRWMVFQRRQDGKVDFYRGLEECVNGFGDLKTEFWLSNDKLYKLTSKGHYELRVNLEDFTADKAYAKYSTFYIDDKSTKYRLTVNGYSGTAGNTDIF</sequence>
<accession>A0A6J8CTK1</accession>